<dbReference type="SUPFAM" id="SSF53850">
    <property type="entry name" value="Periplasmic binding protein-like II"/>
    <property type="match status" value="1"/>
</dbReference>
<sequence length="357" mass="37340">MKRLMILAAAALVAACGSSDKQGDTKGAAPASSGSVDLTGAGATFPYPLYSKWFSEYATAKNVRINYQSIGSGGGIRQLSEQTVDFGASDAPMSDEEMSKAKGGKVLHIPTVLGAVVVTYNVPELQQPLKLTGEVLGDIFLGTITKWNAPQIAALNPGVALPARDILVVRRSDGSGTSYIFTDYLSAVSAPWKAGPGKGKEVRWPVGLGGKGNEGVAGQVKSTPGTIGYVELAYATQNRLPVAAIRNAAGTFVTPSIASVTAAAAGVAEQLPAESDYRVSIVNAPGAEAYPISSFTWLLVYETQRDAVKGRKLVDFLGWALKDGARFAAPLDYAPLPPALVTRLEQRLATIKLDAQP</sequence>
<dbReference type="AlphaFoldDB" id="A0AA37QB32"/>
<name>A0AA37QB32_9BACT</name>
<evidence type="ECO:0000256" key="2">
    <source>
        <dbReference type="ARBA" id="ARBA00008725"/>
    </source>
</evidence>
<evidence type="ECO:0000313" key="9">
    <source>
        <dbReference type="Proteomes" id="UP001161325"/>
    </source>
</evidence>
<proteinExistence type="inferred from homology"/>
<dbReference type="PROSITE" id="PS51257">
    <property type="entry name" value="PROKAR_LIPOPROTEIN"/>
    <property type="match status" value="1"/>
</dbReference>
<gene>
    <name evidence="8" type="ORF">rosag_45550</name>
</gene>
<dbReference type="Proteomes" id="UP001161325">
    <property type="component" value="Unassembled WGS sequence"/>
</dbReference>
<dbReference type="GO" id="GO:0035435">
    <property type="term" value="P:phosphate ion transmembrane transport"/>
    <property type="evidence" value="ECO:0007669"/>
    <property type="project" value="InterPro"/>
</dbReference>
<comment type="function">
    <text evidence="1">Part of the ABC transporter complex PstSACB involved in phosphate import.</text>
</comment>
<evidence type="ECO:0000256" key="1">
    <source>
        <dbReference type="ARBA" id="ARBA00002841"/>
    </source>
</evidence>
<comment type="subunit">
    <text evidence="3">The complex is composed of two ATP-binding proteins (PstB), two transmembrane proteins (PstC and PstA) and a solute-binding protein (PstS).</text>
</comment>
<dbReference type="GO" id="GO:0043190">
    <property type="term" value="C:ATP-binding cassette (ABC) transporter complex"/>
    <property type="evidence" value="ECO:0007669"/>
    <property type="project" value="InterPro"/>
</dbReference>
<dbReference type="Gene3D" id="3.40.190.10">
    <property type="entry name" value="Periplasmic binding protein-like II"/>
    <property type="match status" value="2"/>
</dbReference>
<comment type="similarity">
    <text evidence="2 6">Belongs to the PstS family.</text>
</comment>
<evidence type="ECO:0000259" key="7">
    <source>
        <dbReference type="Pfam" id="PF12849"/>
    </source>
</evidence>
<evidence type="ECO:0000256" key="3">
    <source>
        <dbReference type="ARBA" id="ARBA00011529"/>
    </source>
</evidence>
<dbReference type="EMBL" id="BRXS01000007">
    <property type="protein sequence ID" value="GLC28042.1"/>
    <property type="molecule type" value="Genomic_DNA"/>
</dbReference>
<evidence type="ECO:0000313" key="8">
    <source>
        <dbReference type="EMBL" id="GLC28042.1"/>
    </source>
</evidence>
<evidence type="ECO:0000256" key="5">
    <source>
        <dbReference type="ARBA" id="ARBA00022592"/>
    </source>
</evidence>
<dbReference type="InterPro" id="IPR005673">
    <property type="entry name" value="ABC_phos-bd_PstS"/>
</dbReference>
<evidence type="ECO:0000256" key="4">
    <source>
        <dbReference type="ARBA" id="ARBA00022448"/>
    </source>
</evidence>
<feature type="domain" description="PBP" evidence="7">
    <location>
        <begin position="30"/>
        <end position="318"/>
    </location>
</feature>
<dbReference type="InterPro" id="IPR050962">
    <property type="entry name" value="Phosphate-bind_PstS"/>
</dbReference>
<dbReference type="InterPro" id="IPR024370">
    <property type="entry name" value="PBP_domain"/>
</dbReference>
<keyword evidence="4 6" id="KW-0813">Transport</keyword>
<dbReference type="CDD" id="cd13565">
    <property type="entry name" value="PBP2_PstS"/>
    <property type="match status" value="1"/>
</dbReference>
<dbReference type="Pfam" id="PF12849">
    <property type="entry name" value="PBP_like_2"/>
    <property type="match status" value="1"/>
</dbReference>
<organism evidence="8 9">
    <name type="scientific">Roseisolibacter agri</name>
    <dbReference type="NCBI Taxonomy" id="2014610"/>
    <lineage>
        <taxon>Bacteria</taxon>
        <taxon>Pseudomonadati</taxon>
        <taxon>Gemmatimonadota</taxon>
        <taxon>Gemmatimonadia</taxon>
        <taxon>Gemmatimonadales</taxon>
        <taxon>Gemmatimonadaceae</taxon>
        <taxon>Roseisolibacter</taxon>
    </lineage>
</organism>
<comment type="caution">
    <text evidence="8">The sequence shown here is derived from an EMBL/GenBank/DDBJ whole genome shotgun (WGS) entry which is preliminary data.</text>
</comment>
<dbReference type="PANTHER" id="PTHR42996:SF1">
    <property type="entry name" value="PHOSPHATE-BINDING PROTEIN PSTS"/>
    <property type="match status" value="1"/>
</dbReference>
<dbReference type="PANTHER" id="PTHR42996">
    <property type="entry name" value="PHOSPHATE-BINDING PROTEIN PSTS"/>
    <property type="match status" value="1"/>
</dbReference>
<dbReference type="GO" id="GO:0042301">
    <property type="term" value="F:phosphate ion binding"/>
    <property type="evidence" value="ECO:0007669"/>
    <property type="project" value="InterPro"/>
</dbReference>
<protein>
    <recommendedName>
        <fullName evidence="6">Phosphate-binding protein</fullName>
    </recommendedName>
</protein>
<evidence type="ECO:0000256" key="6">
    <source>
        <dbReference type="PIRNR" id="PIRNR002756"/>
    </source>
</evidence>
<accession>A0AA37QB32</accession>
<reference evidence="8" key="1">
    <citation type="submission" date="2022-08" db="EMBL/GenBank/DDBJ databases">
        <title>Draft genome sequencing of Roseisolibacter agri AW1220.</title>
        <authorList>
            <person name="Tobiishi Y."/>
            <person name="Tonouchi A."/>
        </authorList>
    </citation>
    <scope>NUCLEOTIDE SEQUENCE</scope>
    <source>
        <strain evidence="8">AW1220</strain>
    </source>
</reference>
<keyword evidence="9" id="KW-1185">Reference proteome</keyword>
<dbReference type="NCBIfam" id="TIGR00975">
    <property type="entry name" value="3a0107s03"/>
    <property type="match status" value="1"/>
</dbReference>
<keyword evidence="5 6" id="KW-0592">Phosphate transport</keyword>
<dbReference type="PIRSF" id="PIRSF002756">
    <property type="entry name" value="PstS"/>
    <property type="match status" value="1"/>
</dbReference>